<sequence>MQRGGTGANFQALNGPHHCPGAASTSKLMLRLAGRILAPSESPPERFLPGKELEFAQLQKDENGGVLREPTDAHCPEPLYEHHGFETVRISWFTEPRV</sequence>
<gene>
    <name evidence="2" type="ORF">CRHIZ90672A_00009832</name>
</gene>
<name>A0A9N9VWI6_9HYPO</name>
<evidence type="ECO:0000313" key="3">
    <source>
        <dbReference type="Proteomes" id="UP000696573"/>
    </source>
</evidence>
<keyword evidence="3" id="KW-1185">Reference proteome</keyword>
<reference evidence="2" key="1">
    <citation type="submission" date="2021-10" db="EMBL/GenBank/DDBJ databases">
        <authorList>
            <person name="Piombo E."/>
        </authorList>
    </citation>
    <scope>NUCLEOTIDE SEQUENCE</scope>
</reference>
<dbReference type="EMBL" id="CABFNQ020000741">
    <property type="protein sequence ID" value="CAH0031357.1"/>
    <property type="molecule type" value="Genomic_DNA"/>
</dbReference>
<comment type="caution">
    <text evidence="2">The sequence shown here is derived from an EMBL/GenBank/DDBJ whole genome shotgun (WGS) entry which is preliminary data.</text>
</comment>
<evidence type="ECO:0000313" key="2">
    <source>
        <dbReference type="EMBL" id="CAH0031357.1"/>
    </source>
</evidence>
<accession>A0A9N9VWI6</accession>
<dbReference type="AlphaFoldDB" id="A0A9N9VWI6"/>
<proteinExistence type="predicted"/>
<feature type="region of interest" description="Disordered" evidence="1">
    <location>
        <begin position="1"/>
        <end position="23"/>
    </location>
</feature>
<organism evidence="2 3">
    <name type="scientific">Clonostachys rhizophaga</name>
    <dbReference type="NCBI Taxonomy" id="160324"/>
    <lineage>
        <taxon>Eukaryota</taxon>
        <taxon>Fungi</taxon>
        <taxon>Dikarya</taxon>
        <taxon>Ascomycota</taxon>
        <taxon>Pezizomycotina</taxon>
        <taxon>Sordariomycetes</taxon>
        <taxon>Hypocreomycetidae</taxon>
        <taxon>Hypocreales</taxon>
        <taxon>Bionectriaceae</taxon>
        <taxon>Clonostachys</taxon>
    </lineage>
</organism>
<dbReference type="OrthoDB" id="10384298at2759"/>
<protein>
    <submittedName>
        <fullName evidence="2">Uncharacterized protein</fullName>
    </submittedName>
</protein>
<evidence type="ECO:0000256" key="1">
    <source>
        <dbReference type="SAM" id="MobiDB-lite"/>
    </source>
</evidence>
<dbReference type="Proteomes" id="UP000696573">
    <property type="component" value="Unassembled WGS sequence"/>
</dbReference>